<comment type="catalytic activity">
    <reaction evidence="7">
        <text>L-cysteinyl-[prolipoprotein] + a 1,2-diacyl-sn-glycero-3-phospho-(1'-sn-glycerol) = an S-1,2-diacyl-sn-glyceryl-L-cysteinyl-[prolipoprotein] + sn-glycerol 1-phosphate + H(+)</text>
        <dbReference type="Rhea" id="RHEA:56712"/>
        <dbReference type="Rhea" id="RHEA-COMP:14679"/>
        <dbReference type="Rhea" id="RHEA-COMP:14680"/>
        <dbReference type="ChEBI" id="CHEBI:15378"/>
        <dbReference type="ChEBI" id="CHEBI:29950"/>
        <dbReference type="ChEBI" id="CHEBI:57685"/>
        <dbReference type="ChEBI" id="CHEBI:64716"/>
        <dbReference type="ChEBI" id="CHEBI:140658"/>
        <dbReference type="EC" id="2.5.1.145"/>
    </reaction>
</comment>
<evidence type="ECO:0000256" key="3">
    <source>
        <dbReference type="ARBA" id="ARBA00022679"/>
    </source>
</evidence>
<keyword evidence="12" id="KW-1185">Reference proteome</keyword>
<comment type="function">
    <text evidence="7">Catalyzes the transfer of the diacylglyceryl group from phosphatidylglycerol to the sulfhydryl group of the N-terminal cysteine of a prolipoprotein, the first step in the formation of mature lipoproteins.</text>
</comment>
<comment type="pathway">
    <text evidence="7">Protein modification; lipoprotein biosynthesis (diacylglyceryl transfer).</text>
</comment>
<evidence type="ECO:0000313" key="10">
    <source>
        <dbReference type="EMBL" id="NYD87194.1"/>
    </source>
</evidence>
<keyword evidence="6 7" id="KW-0472">Membrane</keyword>
<evidence type="ECO:0000313" key="11">
    <source>
        <dbReference type="Proteomes" id="UP000577956"/>
    </source>
</evidence>
<dbReference type="Proteomes" id="UP000577956">
    <property type="component" value="Unassembled WGS sequence"/>
</dbReference>
<evidence type="ECO:0000313" key="9">
    <source>
        <dbReference type="EMBL" id="GIG33974.1"/>
    </source>
</evidence>
<reference evidence="9 12" key="2">
    <citation type="submission" date="2021-01" db="EMBL/GenBank/DDBJ databases">
        <title>Whole genome shotgun sequence of Cellulomonas oligotrophica NBRC 109435.</title>
        <authorList>
            <person name="Komaki H."/>
            <person name="Tamura T."/>
        </authorList>
    </citation>
    <scope>NUCLEOTIDE SEQUENCE [LARGE SCALE GENOMIC DNA]</scope>
    <source>
        <strain evidence="9 12">NBRC 109435</strain>
    </source>
</reference>
<feature type="transmembrane region" description="Helical" evidence="7">
    <location>
        <begin position="44"/>
        <end position="65"/>
    </location>
</feature>
<protein>
    <recommendedName>
        <fullName evidence="7">Phosphatidylglycerol--prolipoprotein diacylglyceryl transferase</fullName>
        <ecNumber evidence="7">2.5.1.145</ecNumber>
    </recommendedName>
</protein>
<keyword evidence="5 7" id="KW-1133">Transmembrane helix</keyword>
<keyword evidence="10" id="KW-0449">Lipoprotein</keyword>
<dbReference type="InterPro" id="IPR001640">
    <property type="entry name" value="Lgt"/>
</dbReference>
<gene>
    <name evidence="7" type="primary">lgt</name>
    <name evidence="10" type="ORF">BKA21_002743</name>
    <name evidence="9" type="ORF">Col01nite_31330</name>
</gene>
<feature type="transmembrane region" description="Helical" evidence="7">
    <location>
        <begin position="13"/>
        <end position="32"/>
    </location>
</feature>
<dbReference type="AlphaFoldDB" id="A0A7Y9FH81"/>
<evidence type="ECO:0000256" key="6">
    <source>
        <dbReference type="ARBA" id="ARBA00023136"/>
    </source>
</evidence>
<proteinExistence type="inferred from homology"/>
<dbReference type="GO" id="GO:0042158">
    <property type="term" value="P:lipoprotein biosynthetic process"/>
    <property type="evidence" value="ECO:0007669"/>
    <property type="project" value="UniProtKB-UniRule"/>
</dbReference>
<evidence type="ECO:0000256" key="1">
    <source>
        <dbReference type="ARBA" id="ARBA00007150"/>
    </source>
</evidence>
<dbReference type="PANTHER" id="PTHR30589">
    <property type="entry name" value="PROLIPOPROTEIN DIACYLGLYCERYL TRANSFERASE"/>
    <property type="match status" value="1"/>
</dbReference>
<dbReference type="HAMAP" id="MF_01147">
    <property type="entry name" value="Lgt"/>
    <property type="match status" value="1"/>
</dbReference>
<dbReference type="EMBL" id="BONN01000011">
    <property type="protein sequence ID" value="GIG33974.1"/>
    <property type="molecule type" value="Genomic_DNA"/>
</dbReference>
<comment type="subcellular location">
    <subcellularLocation>
        <location evidence="7">Cell membrane</location>
        <topology evidence="7">Multi-pass membrane protein</topology>
    </subcellularLocation>
</comment>
<evidence type="ECO:0000256" key="7">
    <source>
        <dbReference type="HAMAP-Rule" id="MF_01147"/>
    </source>
</evidence>
<dbReference type="EC" id="2.5.1.145" evidence="7"/>
<feature type="transmembrane region" description="Helical" evidence="7">
    <location>
        <begin position="106"/>
        <end position="124"/>
    </location>
</feature>
<dbReference type="GO" id="GO:0005886">
    <property type="term" value="C:plasma membrane"/>
    <property type="evidence" value="ECO:0007669"/>
    <property type="project" value="UniProtKB-SubCell"/>
</dbReference>
<accession>A0A7Y9FH81</accession>
<evidence type="ECO:0000256" key="4">
    <source>
        <dbReference type="ARBA" id="ARBA00022692"/>
    </source>
</evidence>
<organism evidence="10 11">
    <name type="scientific">Cellulomonas oligotrophica</name>
    <dbReference type="NCBI Taxonomy" id="931536"/>
    <lineage>
        <taxon>Bacteria</taxon>
        <taxon>Bacillati</taxon>
        <taxon>Actinomycetota</taxon>
        <taxon>Actinomycetes</taxon>
        <taxon>Micrococcales</taxon>
        <taxon>Cellulomonadaceae</taxon>
        <taxon>Cellulomonas</taxon>
    </lineage>
</organism>
<comment type="similarity">
    <text evidence="1 7">Belongs to the Lgt family.</text>
</comment>
<feature type="region of interest" description="Disordered" evidence="8">
    <location>
        <begin position="245"/>
        <end position="267"/>
    </location>
</feature>
<reference evidence="10 11" key="1">
    <citation type="submission" date="2020-07" db="EMBL/GenBank/DDBJ databases">
        <title>Sequencing the genomes of 1000 actinobacteria strains.</title>
        <authorList>
            <person name="Klenk H.-P."/>
        </authorList>
    </citation>
    <scope>NUCLEOTIDE SEQUENCE [LARGE SCALE GENOMIC DNA]</scope>
    <source>
        <strain evidence="10 11">DSM 24482</strain>
    </source>
</reference>
<dbReference type="EMBL" id="JACCBK010000001">
    <property type="protein sequence ID" value="NYD87194.1"/>
    <property type="molecule type" value="Genomic_DNA"/>
</dbReference>
<dbReference type="RefSeq" id="WP_140459641.1">
    <property type="nucleotide sequence ID" value="NZ_BAABFI010000009.1"/>
</dbReference>
<dbReference type="Pfam" id="PF01790">
    <property type="entry name" value="LGT"/>
    <property type="match status" value="1"/>
</dbReference>
<evidence type="ECO:0000256" key="2">
    <source>
        <dbReference type="ARBA" id="ARBA00022475"/>
    </source>
</evidence>
<keyword evidence="4 7" id="KW-0812">Transmembrane</keyword>
<dbReference type="PANTHER" id="PTHR30589:SF0">
    <property type="entry name" value="PHOSPHATIDYLGLYCEROL--PROLIPOPROTEIN DIACYLGLYCERYL TRANSFERASE"/>
    <property type="match status" value="1"/>
</dbReference>
<comment type="caution">
    <text evidence="10">The sequence shown here is derived from an EMBL/GenBank/DDBJ whole genome shotgun (WGS) entry which is preliminary data.</text>
</comment>
<dbReference type="GO" id="GO:0008961">
    <property type="term" value="F:phosphatidylglycerol-prolipoprotein diacylglyceryl transferase activity"/>
    <property type="evidence" value="ECO:0007669"/>
    <property type="project" value="UniProtKB-UniRule"/>
</dbReference>
<evidence type="ECO:0000256" key="8">
    <source>
        <dbReference type="SAM" id="MobiDB-lite"/>
    </source>
</evidence>
<dbReference type="Proteomes" id="UP000618382">
    <property type="component" value="Unassembled WGS sequence"/>
</dbReference>
<keyword evidence="2 7" id="KW-1003">Cell membrane</keyword>
<sequence length="267" mass="27809">MQPVLFTFLGVEVQSYGVSKALAALLAAYLLGRAFTARGLDRDSAHALVMWATVWGFAGAKLYYVLEQLPSVTLHDFGGMGFTWYGGLLGGVAAALVVIRRHRLPLGVVAGATAVPLALAYGVGRLGCLLSGDGTYGKPSTLPWAMTFSDGAVPTDVPVHPTPAYEAIAAVLIAGVLWALGRRATGPTVFGAYLALSGVARLLVEELRINDPVVAGLTQPQLWSLLSIVVGIALTVRAARVVSARPAAPSPTPSPDLVTVTAARREP</sequence>
<feature type="binding site" evidence="7">
    <location>
        <position position="125"/>
    </location>
    <ligand>
        <name>a 1,2-diacyl-sn-glycero-3-phospho-(1'-sn-glycerol)</name>
        <dbReference type="ChEBI" id="CHEBI:64716"/>
    </ligand>
</feature>
<feature type="transmembrane region" description="Helical" evidence="7">
    <location>
        <begin position="77"/>
        <end position="99"/>
    </location>
</feature>
<evidence type="ECO:0000313" key="12">
    <source>
        <dbReference type="Proteomes" id="UP000618382"/>
    </source>
</evidence>
<feature type="transmembrane region" description="Helical" evidence="7">
    <location>
        <begin position="164"/>
        <end position="181"/>
    </location>
</feature>
<evidence type="ECO:0000256" key="5">
    <source>
        <dbReference type="ARBA" id="ARBA00022989"/>
    </source>
</evidence>
<name>A0A7Y9FH81_9CELL</name>
<keyword evidence="3 7" id="KW-0808">Transferase</keyword>
<dbReference type="UniPathway" id="UPA00664"/>